<dbReference type="GO" id="GO:0008483">
    <property type="term" value="F:transaminase activity"/>
    <property type="evidence" value="ECO:0007669"/>
    <property type="project" value="UniProtKB-KW"/>
</dbReference>
<dbReference type="InterPro" id="IPR015422">
    <property type="entry name" value="PyrdxlP-dep_Trfase_small"/>
</dbReference>
<dbReference type="SUPFAM" id="SSF53383">
    <property type="entry name" value="PLP-dependent transferases"/>
    <property type="match status" value="1"/>
</dbReference>
<dbReference type="InterPro" id="IPR050859">
    <property type="entry name" value="Class-I_PLP-dep_aminotransf"/>
</dbReference>
<evidence type="ECO:0000256" key="3">
    <source>
        <dbReference type="ARBA" id="ARBA00022679"/>
    </source>
</evidence>
<evidence type="ECO:0000313" key="6">
    <source>
        <dbReference type="EMBL" id="PKI81541.1"/>
    </source>
</evidence>
<keyword evidence="3 6" id="KW-0808">Transferase</keyword>
<evidence type="ECO:0000256" key="4">
    <source>
        <dbReference type="ARBA" id="ARBA00022898"/>
    </source>
</evidence>
<dbReference type="Gene3D" id="3.90.1150.10">
    <property type="entry name" value="Aspartate Aminotransferase, domain 1"/>
    <property type="match status" value="1"/>
</dbReference>
<dbReference type="InterPro" id="IPR004839">
    <property type="entry name" value="Aminotransferase_I/II_large"/>
</dbReference>
<comment type="caution">
    <text evidence="6">The sequence shown here is derived from an EMBL/GenBank/DDBJ whole genome shotgun (WGS) entry which is preliminary data.</text>
</comment>
<dbReference type="AlphaFoldDB" id="A0A2N1J4Q3"/>
<evidence type="ECO:0000256" key="1">
    <source>
        <dbReference type="ARBA" id="ARBA00001933"/>
    </source>
</evidence>
<keyword evidence="4" id="KW-0663">Pyridoxal phosphate</keyword>
<feature type="domain" description="Aminotransferase class I/classII large" evidence="5">
    <location>
        <begin position="28"/>
        <end position="356"/>
    </location>
</feature>
<comment type="cofactor">
    <cofactor evidence="1">
        <name>pyridoxal 5'-phosphate</name>
        <dbReference type="ChEBI" id="CHEBI:597326"/>
    </cofactor>
</comment>
<dbReference type="KEGG" id="ahs:AHALO_1833"/>
<dbReference type="PANTHER" id="PTHR42790:SF19">
    <property type="entry name" value="KYNURENINE_ALPHA-AMINOADIPATE AMINOTRANSFERASE, MITOCHONDRIAL"/>
    <property type="match status" value="1"/>
</dbReference>
<proteinExistence type="predicted"/>
<accession>A0A2N1J4Q3</accession>
<dbReference type="InterPro" id="IPR015424">
    <property type="entry name" value="PyrdxlP-dep_Trfase"/>
</dbReference>
<evidence type="ECO:0000259" key="5">
    <source>
        <dbReference type="Pfam" id="PF00155"/>
    </source>
</evidence>
<dbReference type="OrthoDB" id="9808770at2"/>
<dbReference type="PANTHER" id="PTHR42790">
    <property type="entry name" value="AMINOTRANSFERASE"/>
    <property type="match status" value="1"/>
</dbReference>
<keyword evidence="7" id="KW-1185">Reference proteome</keyword>
<sequence length="364" mass="42234">MKRSYIRKILDAIDKDTISFAGGLPNEDLFPLKQISKASKKVLKDRSSLQYSKSQGIDSLREKIANFYTRVYNLETTKDEILITTGSQQAFDIILKSLNANNLIVESPSYIGALSSFRILKKDIKEFKTFEQLNNILKKDEILYCISDYQNPSTYTYTKKQREKVANILKEKDAYLIEDAAYSLLNFKGKIKKPICSFYKDKSYHLGTFSKIVAPGLRVGWIRANKELIEKILVVKESLDLHTSTFNQMLIDSYLDDNDLFKHIKKNAKNYKKRMNYMAECMEKYLPNFEFERPKGGMFIYGKFNNIKDSMQLATKALEKKVAFVPAQVFYFDEQISNEARFNFTNCNFKQTKEGIKILAKLTK</sequence>
<evidence type="ECO:0000256" key="2">
    <source>
        <dbReference type="ARBA" id="ARBA00022576"/>
    </source>
</evidence>
<dbReference type="Proteomes" id="UP000233248">
    <property type="component" value="Unassembled WGS sequence"/>
</dbReference>
<organism evidence="6 7">
    <name type="scientific">Malaciobacter halophilus</name>
    <dbReference type="NCBI Taxonomy" id="197482"/>
    <lineage>
        <taxon>Bacteria</taxon>
        <taxon>Pseudomonadati</taxon>
        <taxon>Campylobacterota</taxon>
        <taxon>Epsilonproteobacteria</taxon>
        <taxon>Campylobacterales</taxon>
        <taxon>Arcobacteraceae</taxon>
        <taxon>Malaciobacter</taxon>
    </lineage>
</organism>
<gene>
    <name evidence="6" type="ORF">CP960_03510</name>
</gene>
<dbReference type="InterPro" id="IPR015421">
    <property type="entry name" value="PyrdxlP-dep_Trfase_major"/>
</dbReference>
<dbReference type="RefSeq" id="WP_101183848.1">
    <property type="nucleotide sequence ID" value="NZ_CP031218.1"/>
</dbReference>
<dbReference type="EMBL" id="NXIF01000013">
    <property type="protein sequence ID" value="PKI81541.1"/>
    <property type="molecule type" value="Genomic_DNA"/>
</dbReference>
<reference evidence="6 7" key="1">
    <citation type="submission" date="2017-09" db="EMBL/GenBank/DDBJ databases">
        <title>Genomics of the genus Arcobacter.</title>
        <authorList>
            <person name="Perez-Cataluna A."/>
            <person name="Figueras M.J."/>
            <person name="Salas-Masso N."/>
        </authorList>
    </citation>
    <scope>NUCLEOTIDE SEQUENCE [LARGE SCALE GENOMIC DNA]</scope>
    <source>
        <strain evidence="6 7">DSM 18005</strain>
    </source>
</reference>
<dbReference type="Gene3D" id="3.40.640.10">
    <property type="entry name" value="Type I PLP-dependent aspartate aminotransferase-like (Major domain)"/>
    <property type="match status" value="1"/>
</dbReference>
<name>A0A2N1J4Q3_9BACT</name>
<evidence type="ECO:0000313" key="7">
    <source>
        <dbReference type="Proteomes" id="UP000233248"/>
    </source>
</evidence>
<dbReference type="GO" id="GO:0030170">
    <property type="term" value="F:pyridoxal phosphate binding"/>
    <property type="evidence" value="ECO:0007669"/>
    <property type="project" value="InterPro"/>
</dbReference>
<dbReference type="CDD" id="cd00609">
    <property type="entry name" value="AAT_like"/>
    <property type="match status" value="1"/>
</dbReference>
<protein>
    <submittedName>
        <fullName evidence="6">Aminotransferase class I</fullName>
    </submittedName>
</protein>
<dbReference type="GO" id="GO:1901605">
    <property type="term" value="P:alpha-amino acid metabolic process"/>
    <property type="evidence" value="ECO:0007669"/>
    <property type="project" value="TreeGrafter"/>
</dbReference>
<dbReference type="Pfam" id="PF00155">
    <property type="entry name" value="Aminotran_1_2"/>
    <property type="match status" value="1"/>
</dbReference>
<keyword evidence="2 6" id="KW-0032">Aminotransferase</keyword>